<evidence type="ECO:0000259" key="5">
    <source>
        <dbReference type="Pfam" id="PF00465"/>
    </source>
</evidence>
<comment type="cofactor">
    <cofactor evidence="1">
        <name>Fe cation</name>
        <dbReference type="ChEBI" id="CHEBI:24875"/>
    </cofactor>
</comment>
<dbReference type="CDD" id="cd08192">
    <property type="entry name" value="MAR-like"/>
    <property type="match status" value="1"/>
</dbReference>
<name>A0A4R2GTI1_9HYPH</name>
<dbReference type="Gene3D" id="3.40.50.1970">
    <property type="match status" value="1"/>
</dbReference>
<evidence type="ECO:0000256" key="1">
    <source>
        <dbReference type="ARBA" id="ARBA00001962"/>
    </source>
</evidence>
<comment type="similarity">
    <text evidence="2">Belongs to the iron-containing alcohol dehydrogenase family.</text>
</comment>
<dbReference type="InterPro" id="IPR001670">
    <property type="entry name" value="ADH_Fe/GldA"/>
</dbReference>
<dbReference type="EMBL" id="SLWL01000005">
    <property type="protein sequence ID" value="TCO13812.1"/>
    <property type="molecule type" value="Genomic_DNA"/>
</dbReference>
<dbReference type="RefSeq" id="WP_165909935.1">
    <property type="nucleotide sequence ID" value="NZ_JBHUNN010000002.1"/>
</dbReference>
<accession>A0A4R2GTI1</accession>
<organism evidence="7 8">
    <name type="scientific">Camelimonas lactis</name>
    <dbReference type="NCBI Taxonomy" id="659006"/>
    <lineage>
        <taxon>Bacteria</taxon>
        <taxon>Pseudomonadati</taxon>
        <taxon>Pseudomonadota</taxon>
        <taxon>Alphaproteobacteria</taxon>
        <taxon>Hyphomicrobiales</taxon>
        <taxon>Chelatococcaceae</taxon>
        <taxon>Camelimonas</taxon>
    </lineage>
</organism>
<dbReference type="SUPFAM" id="SSF56796">
    <property type="entry name" value="Dehydroquinate synthase-like"/>
    <property type="match status" value="1"/>
</dbReference>
<feature type="domain" description="Alcohol dehydrogenase iron-type/glycerol dehydrogenase GldA" evidence="5">
    <location>
        <begin position="14"/>
        <end position="184"/>
    </location>
</feature>
<gene>
    <name evidence="7" type="ORF">EV666_105184</name>
</gene>
<keyword evidence="8" id="KW-1185">Reference proteome</keyword>
<feature type="domain" description="Fe-containing alcohol dehydrogenase-like C-terminal" evidence="6">
    <location>
        <begin position="197"/>
        <end position="383"/>
    </location>
</feature>
<dbReference type="InterPro" id="IPR039697">
    <property type="entry name" value="Alcohol_dehydrogenase_Fe"/>
</dbReference>
<evidence type="ECO:0000313" key="8">
    <source>
        <dbReference type="Proteomes" id="UP000294881"/>
    </source>
</evidence>
<dbReference type="GO" id="GO:0046872">
    <property type="term" value="F:metal ion binding"/>
    <property type="evidence" value="ECO:0007669"/>
    <property type="project" value="InterPro"/>
</dbReference>
<dbReference type="Gene3D" id="1.20.1090.10">
    <property type="entry name" value="Dehydroquinate synthase-like - alpha domain"/>
    <property type="match status" value="1"/>
</dbReference>
<protein>
    <submittedName>
        <fullName evidence="7">Maleylacetate reductase</fullName>
    </submittedName>
</protein>
<evidence type="ECO:0000256" key="4">
    <source>
        <dbReference type="ARBA" id="ARBA00023027"/>
    </source>
</evidence>
<keyword evidence="3" id="KW-0560">Oxidoreductase</keyword>
<dbReference type="InterPro" id="IPR056798">
    <property type="entry name" value="ADH_Fe_C"/>
</dbReference>
<dbReference type="PROSITE" id="PS00060">
    <property type="entry name" value="ADH_IRON_2"/>
    <property type="match status" value="1"/>
</dbReference>
<evidence type="ECO:0000256" key="3">
    <source>
        <dbReference type="ARBA" id="ARBA00023002"/>
    </source>
</evidence>
<reference evidence="7 8" key="1">
    <citation type="submission" date="2019-03" db="EMBL/GenBank/DDBJ databases">
        <title>Genomic Encyclopedia of Type Strains, Phase IV (KMG-IV): sequencing the most valuable type-strain genomes for metagenomic binning, comparative biology and taxonomic classification.</title>
        <authorList>
            <person name="Goeker M."/>
        </authorList>
    </citation>
    <scope>NUCLEOTIDE SEQUENCE [LARGE SCALE GENOMIC DNA]</scope>
    <source>
        <strain evidence="7 8">DSM 22958</strain>
    </source>
</reference>
<dbReference type="Pfam" id="PF00465">
    <property type="entry name" value="Fe-ADH"/>
    <property type="match status" value="1"/>
</dbReference>
<dbReference type="PANTHER" id="PTHR11496:SF102">
    <property type="entry name" value="ALCOHOL DEHYDROGENASE 4"/>
    <property type="match status" value="1"/>
</dbReference>
<evidence type="ECO:0000313" key="7">
    <source>
        <dbReference type="EMBL" id="TCO13812.1"/>
    </source>
</evidence>
<dbReference type="PANTHER" id="PTHR11496">
    <property type="entry name" value="ALCOHOL DEHYDROGENASE"/>
    <property type="match status" value="1"/>
</dbReference>
<keyword evidence="4" id="KW-0520">NAD</keyword>
<dbReference type="GO" id="GO:0004022">
    <property type="term" value="F:alcohol dehydrogenase (NAD+) activity"/>
    <property type="evidence" value="ECO:0007669"/>
    <property type="project" value="TreeGrafter"/>
</dbReference>
<dbReference type="Pfam" id="PF25137">
    <property type="entry name" value="ADH_Fe_C"/>
    <property type="match status" value="1"/>
</dbReference>
<evidence type="ECO:0000259" key="6">
    <source>
        <dbReference type="Pfam" id="PF25137"/>
    </source>
</evidence>
<dbReference type="AlphaFoldDB" id="A0A4R2GTI1"/>
<dbReference type="InterPro" id="IPR018211">
    <property type="entry name" value="ADH_Fe_CS"/>
</dbReference>
<comment type="caution">
    <text evidence="7">The sequence shown here is derived from an EMBL/GenBank/DDBJ whole genome shotgun (WGS) entry which is preliminary data.</text>
</comment>
<evidence type="ECO:0000256" key="2">
    <source>
        <dbReference type="ARBA" id="ARBA00007358"/>
    </source>
</evidence>
<proteinExistence type="inferred from homology"/>
<dbReference type="Proteomes" id="UP000294881">
    <property type="component" value="Unassembled WGS sequence"/>
</dbReference>
<sequence length="383" mass="39926">MRAGAYRFPVADGIVFGVPWREALAAEVRRGGFSRVFALVSGSLARAQDLEAGLRAALGETFVAMHSGIGAHSPRADVAAAARRAREVGADVVVAIGGGSVIDAAKVMQLCLAAGVFAAEGFDAIVGGGKPVHQQALKTRVIALPSTLSGAEFTAFAGVTDTARRRKEMYQHRQMTPLTVILDPALTRDTPAELWLSTGVRAVDHAVEDLCSINSQPLADAASVRALGLLGRALPATRRDPDDLSARLDAMIGVWLSMVGSQGGVEKGVSHAIGHVLGGTFGVSHGVTSCITLPHAMRWNAPAITGRLPEIAAALGRPGEDAADAVAKLIHGLGLPHTLGAVGVTRDQGPLLAELTMQDRWTGTNPRKVNGPQDILDILKDAW</sequence>